<dbReference type="Gene3D" id="3.40.50.1110">
    <property type="entry name" value="SGNH hydrolase"/>
    <property type="match status" value="1"/>
</dbReference>
<dbReference type="InterPro" id="IPR001087">
    <property type="entry name" value="GDSL"/>
</dbReference>
<dbReference type="Proteomes" id="UP000269154">
    <property type="component" value="Unassembled WGS sequence"/>
</dbReference>
<dbReference type="AlphaFoldDB" id="A0A3N6NL13"/>
<accession>A0A3N6NL13</accession>
<sequence>MKKLQNLAINLGLTVSTLIFAVTVAEIGLRIAKIETPPPPREDSNQELLYTAKDPNRGWAGNPNATAFWQGEGIPSELKMNSGGFRDYERSKTQPENGLRIALLGDSFTEAIHVKLEDTYGAIIEQRLQQCPVLKDRKVEVMNFGVQGYGTAQQLMTLRHHVWDYAPDLVILVFYAGNDLRNNYRALEHDHLRPYFVYKNGQLVEDMSFRDLKFWERDRYNFSIVDFLPFWSVQNYRILQLIRKVDIDAKRRQFEKDYSEINLAFYKEPQSNYDWEETWKVTEGLIKLMRDEVYDKGSDFMVITASDSYQVLPDIQKRDGFRKSLNVPNLFYPDIRLKNFGKEENIPVYNLAGPIWDEAKKTGKCLHGFDNAVPCGGHWNIAGHKFVGEIMGNYLCEQYTTRLSKEGKRETL</sequence>
<proteinExistence type="predicted"/>
<keyword evidence="1" id="KW-0378">Hydrolase</keyword>
<evidence type="ECO:0000313" key="1">
    <source>
        <dbReference type="EMBL" id="RQH42333.1"/>
    </source>
</evidence>
<dbReference type="InterPro" id="IPR036514">
    <property type="entry name" value="SGNH_hydro_sf"/>
</dbReference>
<gene>
    <name evidence="1" type="ORF">D5R40_14450</name>
</gene>
<dbReference type="CDD" id="cd00229">
    <property type="entry name" value="SGNH_hydrolase"/>
    <property type="match status" value="1"/>
</dbReference>
<reference evidence="1 2" key="1">
    <citation type="journal article" date="2018" name="ACS Chem. Biol.">
        <title>Ketoreductase domain dysfunction expands chemodiversity: malyngamide biosynthesis in the cyanobacterium Okeania hirsuta.</title>
        <authorList>
            <person name="Moss N.A."/>
            <person name="Leao T."/>
            <person name="Rankin M."/>
            <person name="McCullough T.M."/>
            <person name="Qu P."/>
            <person name="Korobeynikov A."/>
            <person name="Smith J.L."/>
            <person name="Gerwick L."/>
            <person name="Gerwick W.H."/>
        </authorList>
    </citation>
    <scope>NUCLEOTIDE SEQUENCE [LARGE SCALE GENOMIC DNA]</scope>
    <source>
        <strain evidence="1 2">PAB10Feb10-1</strain>
    </source>
</reference>
<evidence type="ECO:0000313" key="2">
    <source>
        <dbReference type="Proteomes" id="UP000269154"/>
    </source>
</evidence>
<dbReference type="EMBL" id="RCBY01000072">
    <property type="protein sequence ID" value="RQH42333.1"/>
    <property type="molecule type" value="Genomic_DNA"/>
</dbReference>
<comment type="caution">
    <text evidence="1">The sequence shown here is derived from an EMBL/GenBank/DDBJ whole genome shotgun (WGS) entry which is preliminary data.</text>
</comment>
<name>A0A3N6NL13_9CYAN</name>
<organism evidence="1 2">
    <name type="scientific">Okeania hirsuta</name>
    <dbReference type="NCBI Taxonomy" id="1458930"/>
    <lineage>
        <taxon>Bacteria</taxon>
        <taxon>Bacillati</taxon>
        <taxon>Cyanobacteriota</taxon>
        <taxon>Cyanophyceae</taxon>
        <taxon>Oscillatoriophycideae</taxon>
        <taxon>Oscillatoriales</taxon>
        <taxon>Microcoleaceae</taxon>
        <taxon>Okeania</taxon>
    </lineage>
</organism>
<dbReference type="RefSeq" id="WP_124146024.1">
    <property type="nucleotide sequence ID" value="NZ_CAWOKI010000134.1"/>
</dbReference>
<protein>
    <submittedName>
        <fullName evidence="1">SGNH/GDSL hydrolase family protein</fullName>
    </submittedName>
</protein>
<dbReference type="OrthoDB" id="5446411at2"/>
<dbReference type="GO" id="GO:0016788">
    <property type="term" value="F:hydrolase activity, acting on ester bonds"/>
    <property type="evidence" value="ECO:0007669"/>
    <property type="project" value="InterPro"/>
</dbReference>
<dbReference type="Pfam" id="PF00657">
    <property type="entry name" value="Lipase_GDSL"/>
    <property type="match status" value="1"/>
</dbReference>
<keyword evidence="2" id="KW-1185">Reference proteome</keyword>
<dbReference type="SUPFAM" id="SSF52266">
    <property type="entry name" value="SGNH hydrolase"/>
    <property type="match status" value="1"/>
</dbReference>